<dbReference type="SMART" id="SM01328">
    <property type="entry name" value="zf-3CxxC"/>
    <property type="match status" value="1"/>
</dbReference>
<dbReference type="PANTHER" id="PTHR31054">
    <property type="entry name" value="ZYGOTE ARREST PROTEIN 1-LIKE ISOFORM X1"/>
    <property type="match status" value="1"/>
</dbReference>
<comment type="subcellular location">
    <subcellularLocation>
        <location evidence="1">Cytoplasm</location>
    </subcellularLocation>
</comment>
<dbReference type="GO" id="GO:0017148">
    <property type="term" value="P:negative regulation of translation"/>
    <property type="evidence" value="ECO:0007669"/>
    <property type="project" value="UniProtKB-ARBA"/>
</dbReference>
<keyword evidence="2" id="KW-0217">Developmental protein</keyword>
<evidence type="ECO:0000256" key="11">
    <source>
        <dbReference type="SAM" id="MobiDB-lite"/>
    </source>
</evidence>
<organism evidence="13 14">
    <name type="scientific">Pomacea canaliculata</name>
    <name type="common">Golden apple snail</name>
    <dbReference type="NCBI Taxonomy" id="400727"/>
    <lineage>
        <taxon>Eukaryota</taxon>
        <taxon>Metazoa</taxon>
        <taxon>Spiralia</taxon>
        <taxon>Lophotrochozoa</taxon>
        <taxon>Mollusca</taxon>
        <taxon>Gastropoda</taxon>
        <taxon>Caenogastropoda</taxon>
        <taxon>Architaenioglossa</taxon>
        <taxon>Ampullarioidea</taxon>
        <taxon>Ampullariidae</taxon>
        <taxon>Pomacea</taxon>
    </lineage>
</organism>
<feature type="domain" description="3CxxC-type" evidence="12">
    <location>
        <begin position="53"/>
        <end position="138"/>
    </location>
</feature>
<dbReference type="PANTHER" id="PTHR31054:SF3">
    <property type="entry name" value="ZYGOTE ARREST PROTEIN 1-LIKE"/>
    <property type="match status" value="1"/>
</dbReference>
<keyword evidence="6" id="KW-0221">Differentiation</keyword>
<keyword evidence="14" id="KW-1185">Reference proteome</keyword>
<keyword evidence="3" id="KW-0963">Cytoplasm</keyword>
<evidence type="ECO:0000256" key="3">
    <source>
        <dbReference type="ARBA" id="ARBA00022490"/>
    </source>
</evidence>
<comment type="similarity">
    <text evidence="10">Belongs to the ZAR1 family.</text>
</comment>
<evidence type="ECO:0000256" key="6">
    <source>
        <dbReference type="ARBA" id="ARBA00022782"/>
    </source>
</evidence>
<dbReference type="GO" id="GO:0005737">
    <property type="term" value="C:cytoplasm"/>
    <property type="evidence" value="ECO:0007669"/>
    <property type="project" value="UniProtKB-SubCell"/>
</dbReference>
<name>A0A2T7P926_POMCA</name>
<evidence type="ECO:0000256" key="2">
    <source>
        <dbReference type="ARBA" id="ARBA00022473"/>
    </source>
</evidence>
<dbReference type="GO" id="GO:0003729">
    <property type="term" value="F:mRNA binding"/>
    <property type="evidence" value="ECO:0007669"/>
    <property type="project" value="UniProtKB-ARBA"/>
</dbReference>
<dbReference type="Proteomes" id="UP000245119">
    <property type="component" value="Linkage Group LG5"/>
</dbReference>
<evidence type="ECO:0000313" key="13">
    <source>
        <dbReference type="EMBL" id="PVD29923.1"/>
    </source>
</evidence>
<dbReference type="GO" id="GO:0008270">
    <property type="term" value="F:zinc ion binding"/>
    <property type="evidence" value="ECO:0007669"/>
    <property type="project" value="UniProtKB-KW"/>
</dbReference>
<accession>A0A2T7P926</accession>
<dbReference type="InterPro" id="IPR026775">
    <property type="entry name" value="Zar1"/>
</dbReference>
<evidence type="ECO:0000256" key="5">
    <source>
        <dbReference type="ARBA" id="ARBA00022771"/>
    </source>
</evidence>
<evidence type="ECO:0000256" key="1">
    <source>
        <dbReference type="ARBA" id="ARBA00004496"/>
    </source>
</evidence>
<evidence type="ECO:0000256" key="7">
    <source>
        <dbReference type="ARBA" id="ARBA00022833"/>
    </source>
</evidence>
<evidence type="ECO:0000256" key="8">
    <source>
        <dbReference type="ARBA" id="ARBA00022884"/>
    </source>
</evidence>
<keyword evidence="7" id="KW-0862">Zinc</keyword>
<keyword evidence="8" id="KW-0694">RNA-binding</keyword>
<evidence type="ECO:0000256" key="4">
    <source>
        <dbReference type="ARBA" id="ARBA00022723"/>
    </source>
</evidence>
<sequence length="147" mass="17163">MVPRSPHLPASHRRRGSESPHAAATQHLRDKEARTVASSVFSPARNKGRGEQRRYGFFHCDICDLDWESSHVYVAYGTDDALYEQECKNCGTAYYPDYVERLRCRDCQEVDCTCSDKERHVDPFKPHLEEHCLRCRSGRRCVPKRYR</sequence>
<dbReference type="GO" id="GO:0048477">
    <property type="term" value="P:oogenesis"/>
    <property type="evidence" value="ECO:0007669"/>
    <property type="project" value="UniProtKB-KW"/>
</dbReference>
<dbReference type="AlphaFoldDB" id="A0A2T7P926"/>
<comment type="caution">
    <text evidence="13">The sequence shown here is derived from an EMBL/GenBank/DDBJ whole genome shotgun (WGS) entry which is preliminary data.</text>
</comment>
<gene>
    <name evidence="13" type="ORF">C0Q70_09182</name>
</gene>
<proteinExistence type="inferred from homology"/>
<dbReference type="EMBL" id="PZQS01000005">
    <property type="protein sequence ID" value="PVD29923.1"/>
    <property type="molecule type" value="Genomic_DNA"/>
</dbReference>
<dbReference type="Pfam" id="PF13695">
    <property type="entry name" value="Zn_ribbon_3CxxC"/>
    <property type="match status" value="1"/>
</dbReference>
<evidence type="ECO:0000256" key="10">
    <source>
        <dbReference type="ARBA" id="ARBA00034699"/>
    </source>
</evidence>
<dbReference type="GO" id="GO:0006412">
    <property type="term" value="P:translation"/>
    <property type="evidence" value="ECO:0007669"/>
    <property type="project" value="TreeGrafter"/>
</dbReference>
<feature type="region of interest" description="Disordered" evidence="11">
    <location>
        <begin position="1"/>
        <end position="29"/>
    </location>
</feature>
<evidence type="ECO:0000313" key="14">
    <source>
        <dbReference type="Proteomes" id="UP000245119"/>
    </source>
</evidence>
<keyword evidence="9" id="KW-0896">Oogenesis</keyword>
<evidence type="ECO:0000256" key="9">
    <source>
        <dbReference type="ARBA" id="ARBA00022943"/>
    </source>
</evidence>
<protein>
    <recommendedName>
        <fullName evidence="12">3CxxC-type domain-containing protein</fullName>
    </recommendedName>
</protein>
<dbReference type="OrthoDB" id="9885288at2759"/>
<keyword evidence="4" id="KW-0479">Metal-binding</keyword>
<dbReference type="InterPro" id="IPR027377">
    <property type="entry name" value="ZAR1/RTP1-5-like_Znf-3CxxC"/>
</dbReference>
<keyword evidence="5" id="KW-0863">Zinc-finger</keyword>
<reference evidence="13 14" key="1">
    <citation type="submission" date="2018-04" db="EMBL/GenBank/DDBJ databases">
        <title>The genome of golden apple snail Pomacea canaliculata provides insight into stress tolerance and invasive adaptation.</title>
        <authorList>
            <person name="Liu C."/>
            <person name="Liu B."/>
            <person name="Ren Y."/>
            <person name="Zhang Y."/>
            <person name="Wang H."/>
            <person name="Li S."/>
            <person name="Jiang F."/>
            <person name="Yin L."/>
            <person name="Zhang G."/>
            <person name="Qian W."/>
            <person name="Fan W."/>
        </authorList>
    </citation>
    <scope>NUCLEOTIDE SEQUENCE [LARGE SCALE GENOMIC DNA]</scope>
    <source>
        <strain evidence="13">SZHN2017</strain>
        <tissue evidence="13">Muscle</tissue>
    </source>
</reference>
<evidence type="ECO:0000259" key="12">
    <source>
        <dbReference type="SMART" id="SM01328"/>
    </source>
</evidence>